<keyword evidence="2" id="KW-1185">Reference proteome</keyword>
<dbReference type="EMBL" id="CP007030">
    <property type="protein sequence ID" value="AHF02232.1"/>
    <property type="molecule type" value="Genomic_DNA"/>
</dbReference>
<protein>
    <submittedName>
        <fullName evidence="1">Uncharacterized protein</fullName>
    </submittedName>
</protein>
<sequence>MVCKQAPVLVRMLFKKILNWLFMKKESEKVGHYVCALVDILGQKVELNKLDDIESIRNQHDEVLKICRNAYGKVKILRKAISESDTYLNSFAKRCEKSPRIKNTFFSDLIVMHLSLSKGGEAFDICRLVGMLLSLAEVFLVMLAKGIPLRGGVDVGIAIESQDGQLYGRALSKTYELESNVAQSIRIVIGQELVDLLDIAACDSQNEFYDDAKFCRLFIKKDTDSVYILDYLAKPLHQLTDFVVRATKAIAFLEGENNRFRKCGDYKTASKYEKALKYFENSGVA</sequence>
<organism evidence="1 2">
    <name type="scientific">Thiomicrospira aerophila AL3</name>
    <dbReference type="NCBI Taxonomy" id="717772"/>
    <lineage>
        <taxon>Bacteria</taxon>
        <taxon>Pseudomonadati</taxon>
        <taxon>Pseudomonadota</taxon>
        <taxon>Gammaproteobacteria</taxon>
        <taxon>Thiotrichales</taxon>
        <taxon>Piscirickettsiaceae</taxon>
        <taxon>Thiomicrospira</taxon>
    </lineage>
</organism>
<dbReference type="InParanoid" id="W0DUX5"/>
<reference evidence="1 2" key="1">
    <citation type="submission" date="2013-12" db="EMBL/GenBank/DDBJ databases">
        <authorList>
            <consortium name="DOE Joint Genome Institute"/>
            <person name="Kappler U."/>
            <person name="Huntemann M."/>
            <person name="Han J."/>
            <person name="Chen A."/>
            <person name="Kyrpides N."/>
            <person name="Mavromatis K."/>
            <person name="Markowitz V."/>
            <person name="Palaniappan K."/>
            <person name="Ivanova N."/>
            <person name="Schaumberg A."/>
            <person name="Pati A."/>
            <person name="Liolios K."/>
            <person name="Nordberg H.P."/>
            <person name="Cantor M.N."/>
            <person name="Hua S.X."/>
            <person name="Woyke T."/>
        </authorList>
    </citation>
    <scope>NUCLEOTIDE SEQUENCE [LARGE SCALE GENOMIC DNA]</scope>
    <source>
        <strain evidence="2">AL2</strain>
    </source>
</reference>
<dbReference type="KEGG" id="tao:THIAE_04335"/>
<name>W0DUX5_9GAMM</name>
<gene>
    <name evidence="1" type="ORF">THIAE_04335</name>
</gene>
<proteinExistence type="predicted"/>
<dbReference type="eggNOG" id="ENOG50330CW">
    <property type="taxonomic scope" value="Bacteria"/>
</dbReference>
<accession>W0DUX5</accession>
<dbReference type="HOGENOM" id="CLU_976402_0_0_6"/>
<evidence type="ECO:0000313" key="2">
    <source>
        <dbReference type="Proteomes" id="UP000005380"/>
    </source>
</evidence>
<dbReference type="AlphaFoldDB" id="W0DUX5"/>
<dbReference type="STRING" id="717772.THIAE_04335"/>
<dbReference type="Proteomes" id="UP000005380">
    <property type="component" value="Chromosome"/>
</dbReference>
<evidence type="ECO:0000313" key="1">
    <source>
        <dbReference type="EMBL" id="AHF02232.1"/>
    </source>
</evidence>